<proteinExistence type="predicted"/>
<sequence length="229" mass="24182">MGPGMTGSGVQYLPAKLEAVGEPPEDIGSSHPMRKVTEDVADDPRSWTPAVAKQVAGFFDEMAAGWAASGNRARGQVVLEDLLTRSEVPSGLVVELGAGTGSGTVLLQQHFEHVLAGDLSSEMLKRLPPELASRLQLDSSALPFATGSVTAVACVNMMLFADEVVRVLTADGVLIWVNSIGERTPIYLSADRIAQALAVQVADSELGGSFEVTASTAHWGTWAVARRQR</sequence>
<name>A0A6J6YS22_9ZZZZ</name>
<dbReference type="GO" id="GO:0008757">
    <property type="term" value="F:S-adenosylmethionine-dependent methyltransferase activity"/>
    <property type="evidence" value="ECO:0007669"/>
    <property type="project" value="InterPro"/>
</dbReference>
<dbReference type="InterPro" id="IPR013216">
    <property type="entry name" value="Methyltransf_11"/>
</dbReference>
<dbReference type="Pfam" id="PF08241">
    <property type="entry name" value="Methyltransf_11"/>
    <property type="match status" value="1"/>
</dbReference>
<feature type="domain" description="Methyltransferase type 11" evidence="1">
    <location>
        <begin position="95"/>
        <end position="174"/>
    </location>
</feature>
<dbReference type="Gene3D" id="3.40.50.150">
    <property type="entry name" value="Vaccinia Virus protein VP39"/>
    <property type="match status" value="1"/>
</dbReference>
<reference evidence="2" key="1">
    <citation type="submission" date="2020-05" db="EMBL/GenBank/DDBJ databases">
        <authorList>
            <person name="Chiriac C."/>
            <person name="Salcher M."/>
            <person name="Ghai R."/>
            <person name="Kavagutti S V."/>
        </authorList>
    </citation>
    <scope>NUCLEOTIDE SEQUENCE</scope>
</reference>
<evidence type="ECO:0000259" key="1">
    <source>
        <dbReference type="Pfam" id="PF08241"/>
    </source>
</evidence>
<dbReference type="SUPFAM" id="SSF53335">
    <property type="entry name" value="S-adenosyl-L-methionine-dependent methyltransferases"/>
    <property type="match status" value="1"/>
</dbReference>
<evidence type="ECO:0000313" key="2">
    <source>
        <dbReference type="EMBL" id="CAB4810048.1"/>
    </source>
</evidence>
<dbReference type="EMBL" id="CAFAAQ010000093">
    <property type="protein sequence ID" value="CAB4810048.1"/>
    <property type="molecule type" value="Genomic_DNA"/>
</dbReference>
<dbReference type="EMBL" id="CAFBPW010000156">
    <property type="protein sequence ID" value="CAB5036676.1"/>
    <property type="molecule type" value="Genomic_DNA"/>
</dbReference>
<protein>
    <submittedName>
        <fullName evidence="2">Unannotated protein</fullName>
    </submittedName>
</protein>
<dbReference type="InterPro" id="IPR029063">
    <property type="entry name" value="SAM-dependent_MTases_sf"/>
</dbReference>
<accession>A0A6J6YS22</accession>
<evidence type="ECO:0000313" key="3">
    <source>
        <dbReference type="EMBL" id="CAB5036676.1"/>
    </source>
</evidence>
<gene>
    <name evidence="2" type="ORF">UFOPK3046_01091</name>
    <name evidence="3" type="ORF">UFOPK4173_01277</name>
</gene>
<organism evidence="2">
    <name type="scientific">freshwater metagenome</name>
    <dbReference type="NCBI Taxonomy" id="449393"/>
    <lineage>
        <taxon>unclassified sequences</taxon>
        <taxon>metagenomes</taxon>
        <taxon>ecological metagenomes</taxon>
    </lineage>
</organism>
<dbReference type="AlphaFoldDB" id="A0A6J6YS22"/>